<accession>X1LBR7</accession>
<evidence type="ECO:0000256" key="1">
    <source>
        <dbReference type="ARBA" id="ARBA00022448"/>
    </source>
</evidence>
<feature type="non-terminal residue" evidence="3">
    <location>
        <position position="155"/>
    </location>
</feature>
<dbReference type="SUPFAM" id="SSF103486">
    <property type="entry name" value="V-type ATP synthase subunit C"/>
    <property type="match status" value="1"/>
</dbReference>
<comment type="caution">
    <text evidence="3">The sequence shown here is derived from an EMBL/GenBank/DDBJ whole genome shotgun (WGS) entry which is preliminary data.</text>
</comment>
<dbReference type="AlphaFoldDB" id="X1LBR7"/>
<dbReference type="EMBL" id="BARV01007060">
    <property type="protein sequence ID" value="GAI03301.1"/>
    <property type="molecule type" value="Genomic_DNA"/>
</dbReference>
<dbReference type="InterPro" id="IPR002843">
    <property type="entry name" value="ATPase_V0-cplx_csu/dsu"/>
</dbReference>
<proteinExistence type="predicted"/>
<protein>
    <submittedName>
        <fullName evidence="3">Uncharacterized protein</fullName>
    </submittedName>
</protein>
<sequence>MNAQTEQITEIAEKSILDFYTYPPIGSDDWRYTFQTAQVRCLETRMLTRATLLDMANAENFEQAADLLTATEYALPHGSKNFAEVENILQLRRSEVRELFAELIIDKPIVQLFRTRDDFANLRLALRRTLTERLLGADYSNEGSVSPEIFEQVFV</sequence>
<dbReference type="GO" id="GO:0046961">
    <property type="term" value="F:proton-transporting ATPase activity, rotational mechanism"/>
    <property type="evidence" value="ECO:0007669"/>
    <property type="project" value="InterPro"/>
</dbReference>
<dbReference type="InterPro" id="IPR036079">
    <property type="entry name" value="ATPase_csu/dsu_sf"/>
</dbReference>
<dbReference type="InterPro" id="IPR044911">
    <property type="entry name" value="V-type_ATPase_csu/dsu_dom_3"/>
</dbReference>
<organism evidence="3">
    <name type="scientific">marine sediment metagenome</name>
    <dbReference type="NCBI Taxonomy" id="412755"/>
    <lineage>
        <taxon>unclassified sequences</taxon>
        <taxon>metagenomes</taxon>
        <taxon>ecological metagenomes</taxon>
    </lineage>
</organism>
<reference evidence="3" key="1">
    <citation type="journal article" date="2014" name="Front. Microbiol.">
        <title>High frequency of phylogenetically diverse reductive dehalogenase-homologous genes in deep subseafloor sedimentary metagenomes.</title>
        <authorList>
            <person name="Kawai M."/>
            <person name="Futagami T."/>
            <person name="Toyoda A."/>
            <person name="Takaki Y."/>
            <person name="Nishi S."/>
            <person name="Hori S."/>
            <person name="Arai W."/>
            <person name="Tsubouchi T."/>
            <person name="Morono Y."/>
            <person name="Uchiyama I."/>
            <person name="Ito T."/>
            <person name="Fujiyama A."/>
            <person name="Inagaki F."/>
            <person name="Takami H."/>
        </authorList>
    </citation>
    <scope>NUCLEOTIDE SEQUENCE</scope>
    <source>
        <strain evidence="3">Expedition CK06-06</strain>
    </source>
</reference>
<name>X1LBR7_9ZZZZ</name>
<dbReference type="Gene3D" id="1.10.132.50">
    <property type="entry name" value="ATP synthase (C/AC39) subunit, domain 3"/>
    <property type="match status" value="1"/>
</dbReference>
<dbReference type="Pfam" id="PF01992">
    <property type="entry name" value="vATP-synt_AC39"/>
    <property type="match status" value="1"/>
</dbReference>
<evidence type="ECO:0000256" key="2">
    <source>
        <dbReference type="ARBA" id="ARBA00023065"/>
    </source>
</evidence>
<keyword evidence="2" id="KW-0406">Ion transport</keyword>
<keyword evidence="1" id="KW-0813">Transport</keyword>
<gene>
    <name evidence="3" type="ORF">S06H3_14434</name>
</gene>
<evidence type="ECO:0000313" key="3">
    <source>
        <dbReference type="EMBL" id="GAI03301.1"/>
    </source>
</evidence>